<gene>
    <name evidence="1" type="ORF">TRAPUB_7596</name>
</gene>
<sequence length="68" mass="7538">MSSLGNGIVYWPYPTDYFWRPEGVCNNTQTAWSVTKRDANELIGTAHQFNGFNGSTCTVVRALRIAGP</sequence>
<organism evidence="1 2">
    <name type="scientific">Trametes pubescens</name>
    <name type="common">White-rot fungus</name>
    <dbReference type="NCBI Taxonomy" id="154538"/>
    <lineage>
        <taxon>Eukaryota</taxon>
        <taxon>Fungi</taxon>
        <taxon>Dikarya</taxon>
        <taxon>Basidiomycota</taxon>
        <taxon>Agaricomycotina</taxon>
        <taxon>Agaricomycetes</taxon>
        <taxon>Polyporales</taxon>
        <taxon>Polyporaceae</taxon>
        <taxon>Trametes</taxon>
    </lineage>
</organism>
<protein>
    <submittedName>
        <fullName evidence="1">Uncharacterized protein</fullName>
    </submittedName>
</protein>
<reference evidence="1 2" key="1">
    <citation type="submission" date="2016-10" db="EMBL/GenBank/DDBJ databases">
        <title>Genome sequence of the basidiomycete white-rot fungus Trametes pubescens.</title>
        <authorList>
            <person name="Makela M.R."/>
            <person name="Granchi Z."/>
            <person name="Peng M."/>
            <person name="De Vries R.P."/>
            <person name="Grigoriev I."/>
            <person name="Riley R."/>
            <person name="Hilden K."/>
        </authorList>
    </citation>
    <scope>NUCLEOTIDE SEQUENCE [LARGE SCALE GENOMIC DNA]</scope>
    <source>
        <strain evidence="1 2">FBCC735</strain>
    </source>
</reference>
<keyword evidence="2" id="KW-1185">Reference proteome</keyword>
<evidence type="ECO:0000313" key="2">
    <source>
        <dbReference type="Proteomes" id="UP000184267"/>
    </source>
</evidence>
<dbReference type="Proteomes" id="UP000184267">
    <property type="component" value="Unassembled WGS sequence"/>
</dbReference>
<comment type="caution">
    <text evidence="1">The sequence shown here is derived from an EMBL/GenBank/DDBJ whole genome shotgun (WGS) entry which is preliminary data.</text>
</comment>
<accession>A0A1M2V2Y7</accession>
<evidence type="ECO:0000313" key="1">
    <source>
        <dbReference type="EMBL" id="OJT01952.1"/>
    </source>
</evidence>
<dbReference type="EMBL" id="MNAD01001710">
    <property type="protein sequence ID" value="OJT01952.1"/>
    <property type="molecule type" value="Genomic_DNA"/>
</dbReference>
<name>A0A1M2V2Y7_TRAPU</name>
<proteinExistence type="predicted"/>
<dbReference type="AlphaFoldDB" id="A0A1M2V2Y7"/>